<dbReference type="RefSeq" id="WP_251351574.1">
    <property type="nucleotide sequence ID" value="NZ_JAMQGR010000012.1"/>
</dbReference>
<comment type="caution">
    <text evidence="1">The sequence shown here is derived from an EMBL/GenBank/DDBJ whole genome shotgun (WGS) entry which is preliminary data.</text>
</comment>
<reference evidence="1 2" key="1">
    <citation type="submission" date="2022-06" db="EMBL/GenBank/DDBJ databases">
        <title>Janthinobacterium kumbetensis sp. nov., isolated from spring water in Turkey.</title>
        <authorList>
            <person name="Inan Bektas K."/>
            <person name="Belduz A.A."/>
            <person name="Canakci S."/>
            <person name="Nalcaoglu A."/>
            <person name="Ceylan E."/>
            <person name="Kati H."/>
        </authorList>
    </citation>
    <scope>NUCLEOTIDE SEQUENCE [LARGE SCALE GENOMIC DNA]</scope>
    <source>
        <strain evidence="1 2">GK</strain>
    </source>
</reference>
<proteinExistence type="predicted"/>
<gene>
    <name evidence="1" type="ORF">NCG91_23950</name>
</gene>
<keyword evidence="2" id="KW-1185">Reference proteome</keyword>
<organism evidence="1 2">
    <name type="scientific">Janthinobacterium kumbetense</name>
    <dbReference type="NCBI Taxonomy" id="2950280"/>
    <lineage>
        <taxon>Bacteria</taxon>
        <taxon>Pseudomonadati</taxon>
        <taxon>Pseudomonadota</taxon>
        <taxon>Betaproteobacteria</taxon>
        <taxon>Burkholderiales</taxon>
        <taxon>Oxalobacteraceae</taxon>
        <taxon>Janthinobacterium</taxon>
    </lineage>
</organism>
<name>A0ABT0WXB0_9BURK</name>
<sequence length="136" mass="15386">MSIAGRKARRAVALVRHPHSPLVELVSTGLLQIPGFFNHPAVGDPFAHHFRMLRGSHGGHGHQVLQLRGIAVVTFHKTAQMLGSVVDELAASDVIMRWYWPLRRCVRDYCQIIPLQRNMRGLIVRQNHVSSMTLRK</sequence>
<evidence type="ECO:0000313" key="2">
    <source>
        <dbReference type="Proteomes" id="UP001202243"/>
    </source>
</evidence>
<accession>A0ABT0WXB0</accession>
<dbReference type="EMBL" id="JAMQGR010000012">
    <property type="protein sequence ID" value="MCM2568675.1"/>
    <property type="molecule type" value="Genomic_DNA"/>
</dbReference>
<protein>
    <submittedName>
        <fullName evidence="1">Uncharacterized protein</fullName>
    </submittedName>
</protein>
<evidence type="ECO:0000313" key="1">
    <source>
        <dbReference type="EMBL" id="MCM2568675.1"/>
    </source>
</evidence>
<dbReference type="Proteomes" id="UP001202243">
    <property type="component" value="Unassembled WGS sequence"/>
</dbReference>